<comment type="caution">
    <text evidence="1">Lacks conserved residue(s) required for the propagation of feature annotation.</text>
</comment>
<dbReference type="OrthoDB" id="18487at2759"/>
<feature type="transmembrane region" description="Helical" evidence="3">
    <location>
        <begin position="663"/>
        <end position="685"/>
    </location>
</feature>
<name>C9ZIV1_TRYB9</name>
<dbReference type="InterPro" id="IPR000742">
    <property type="entry name" value="EGF"/>
</dbReference>
<keyword evidence="1" id="KW-1015">Disulfide bond</keyword>
<evidence type="ECO:0000259" key="5">
    <source>
        <dbReference type="PROSITE" id="PS50026"/>
    </source>
</evidence>
<gene>
    <name evidence="6" type="ORF">TbgDal_II260</name>
</gene>
<evidence type="ECO:0000256" key="2">
    <source>
        <dbReference type="SAM" id="MobiDB-lite"/>
    </source>
</evidence>
<dbReference type="GeneID" id="23858657"/>
<dbReference type="VEuPathDB" id="TriTrypDB:Tbg.972.2.260"/>
<dbReference type="AlphaFoldDB" id="C9ZIV1"/>
<dbReference type="RefSeq" id="XP_011771625.1">
    <property type="nucleotide sequence ID" value="XM_011773323.1"/>
</dbReference>
<feature type="region of interest" description="Disordered" evidence="2">
    <location>
        <begin position="291"/>
        <end position="310"/>
    </location>
</feature>
<keyword evidence="1" id="KW-0245">EGF-like domain</keyword>
<dbReference type="CDD" id="cd00054">
    <property type="entry name" value="EGF_CA"/>
    <property type="match status" value="1"/>
</dbReference>
<evidence type="ECO:0000256" key="4">
    <source>
        <dbReference type="SAM" id="SignalP"/>
    </source>
</evidence>
<feature type="domain" description="EGF-like" evidence="5">
    <location>
        <begin position="516"/>
        <end position="554"/>
    </location>
</feature>
<reference evidence="7" key="1">
    <citation type="journal article" date="2010" name="PLoS Negl. Trop. Dis.">
        <title>The genome sequence of Trypanosoma brucei gambiense, causative agent of chronic human african trypanosomiasis.</title>
        <authorList>
            <person name="Jackson A.P."/>
            <person name="Sanders M."/>
            <person name="Berry A."/>
            <person name="McQuillan J."/>
            <person name="Aslett M.A."/>
            <person name="Quail M.A."/>
            <person name="Chukualim B."/>
            <person name="Capewell P."/>
            <person name="MacLeod A."/>
            <person name="Melville S.E."/>
            <person name="Gibson W."/>
            <person name="Barry J.D."/>
            <person name="Berriman M."/>
            <person name="Hertz-Fowler C."/>
        </authorList>
    </citation>
    <scope>NUCLEOTIDE SEQUENCE [LARGE SCALE GENOMIC DNA]</scope>
    <source>
        <strain evidence="7">MHOM/CI/86/DAL972</strain>
    </source>
</reference>
<evidence type="ECO:0000313" key="7">
    <source>
        <dbReference type="Proteomes" id="UP000002316"/>
    </source>
</evidence>
<evidence type="ECO:0000256" key="1">
    <source>
        <dbReference type="PROSITE-ProRule" id="PRU00076"/>
    </source>
</evidence>
<feature type="signal peptide" evidence="4">
    <location>
        <begin position="1"/>
        <end position="17"/>
    </location>
</feature>
<feature type="disulfide bond" evidence="1">
    <location>
        <begin position="544"/>
        <end position="553"/>
    </location>
</feature>
<protein>
    <recommendedName>
        <fullName evidence="5">EGF-like domain-containing protein</fullName>
    </recommendedName>
</protein>
<evidence type="ECO:0000313" key="6">
    <source>
        <dbReference type="EMBL" id="CBH09317.1"/>
    </source>
</evidence>
<dbReference type="Gene3D" id="2.170.300.10">
    <property type="entry name" value="Tie2 ligand-binding domain superfamily"/>
    <property type="match status" value="1"/>
</dbReference>
<dbReference type="Proteomes" id="UP000002316">
    <property type="component" value="Chromosome 2"/>
</dbReference>
<organism evidence="6 7">
    <name type="scientific">Trypanosoma brucei gambiense (strain MHOM/CI/86/DAL972)</name>
    <dbReference type="NCBI Taxonomy" id="679716"/>
    <lineage>
        <taxon>Eukaryota</taxon>
        <taxon>Discoba</taxon>
        <taxon>Euglenozoa</taxon>
        <taxon>Kinetoplastea</taxon>
        <taxon>Metakinetoplastina</taxon>
        <taxon>Trypanosomatida</taxon>
        <taxon>Trypanosomatidae</taxon>
        <taxon>Trypanosoma</taxon>
    </lineage>
</organism>
<dbReference type="KEGG" id="tbg:TbgDal_II260"/>
<accession>C9ZIV1</accession>
<keyword evidence="3" id="KW-0472">Membrane</keyword>
<sequence length="762" mass="82739">MLVGVLVLYILCAPLAAVGSIAKYSKTVVTKRRLRGDDDTWTRYKPTPPGAQRLFDSLDENTPLPKLPIKTPFFSYDSVEWYVSPYGFLTLTAVPMCNSFCREGLDSPLTGSYRFARRNISEGGDWPLIGLFVADLDVTNLAGDAGVYYYTLDGEENPTKVIVEYRDIPVLNCHADGNELLTAQVEISTDGVIVARYEKVPRCRGSVGIVLSKSQRDIVQFRQREMGLVAVQYTPVPDTCGERNEGSCSETCTWCAATSSCMSAPLAGEMCPRVSSNSSLNHNHYYTVTAKTESGSTQGGQSGGEPLDTTGSSVKVPLRFEFPFFTKGVGKHKINSVYILSSGVVSLLSNKQDCGPLKNVCSNGNYSYAIMPFVTSQTWGNSNAVVLRRESESITIFITTRSFGELYHTYTYWLRLEKSGAITFHYLASTVAGSREALSGFFAFPPPMIGVARYGMGDNASMIVPSAVARPGTTVRFEPRNEHDDCGINGRYENGGCVCSEGFQGNFCDDCTSGHYGPRCTKCPNCQNGGVCDSGRGGSGRCKCASSFGGKNCEKNCGNKGCVNCNSVGGYCDCGVCRCHEDSGWSGPDCTTFEDPCLKFSLQGCDACMSQEEHGCAFCADGACYSTKLEGTSLSHACSYKAETRDAPICQKVLQIAQSGTDFGYIIFFVLCLSAISLAVIISLLSRYLMYARRVVNVHVAAAAGGAPDYVPVRREREVVQAGFVPVNLPKGKKYVLGVPLKQISLHKLYKEQQNEGFPNKE</sequence>
<keyword evidence="3" id="KW-0812">Transmembrane</keyword>
<keyword evidence="4" id="KW-0732">Signal</keyword>
<dbReference type="PROSITE" id="PS00022">
    <property type="entry name" value="EGF_1"/>
    <property type="match status" value="1"/>
</dbReference>
<evidence type="ECO:0000256" key="3">
    <source>
        <dbReference type="SAM" id="Phobius"/>
    </source>
</evidence>
<dbReference type="PROSITE" id="PS50026">
    <property type="entry name" value="EGF_3"/>
    <property type="match status" value="1"/>
</dbReference>
<keyword evidence="3" id="KW-1133">Transmembrane helix</keyword>
<feature type="chain" id="PRO_5003005479" description="EGF-like domain-containing protein" evidence="4">
    <location>
        <begin position="18"/>
        <end position="762"/>
    </location>
</feature>
<dbReference type="EMBL" id="FN554965">
    <property type="protein sequence ID" value="CBH09317.1"/>
    <property type="molecule type" value="Genomic_DNA"/>
</dbReference>
<proteinExistence type="predicted"/>